<gene>
    <name evidence="1" type="ORF">DDB_G0285625</name>
</gene>
<organism evidence="1 2">
    <name type="scientific">Dictyostelium discoideum</name>
    <name type="common">Social amoeba</name>
    <dbReference type="NCBI Taxonomy" id="44689"/>
    <lineage>
        <taxon>Eukaryota</taxon>
        <taxon>Amoebozoa</taxon>
        <taxon>Evosea</taxon>
        <taxon>Eumycetozoa</taxon>
        <taxon>Dictyostelia</taxon>
        <taxon>Dictyosteliales</taxon>
        <taxon>Dictyosteliaceae</taxon>
        <taxon>Dictyostelium</taxon>
    </lineage>
</organism>
<dbReference type="PaxDb" id="44689-DDB0186618"/>
<evidence type="ECO:0000313" key="2">
    <source>
        <dbReference type="Proteomes" id="UP000002195"/>
    </source>
</evidence>
<dbReference type="GeneID" id="8625221"/>
<dbReference type="RefSeq" id="XP_638173.1">
    <property type="nucleotide sequence ID" value="XM_633081.1"/>
</dbReference>
<accession>Q54MX0</accession>
<evidence type="ECO:0000313" key="1">
    <source>
        <dbReference type="EMBL" id="EAL64650.1"/>
    </source>
</evidence>
<dbReference type="InParanoid" id="Q54MX0"/>
<proteinExistence type="predicted"/>
<comment type="caution">
    <text evidence="1">The sequence shown here is derived from an EMBL/GenBank/DDBJ whole genome shotgun (WGS) entry which is preliminary data.</text>
</comment>
<dbReference type="Proteomes" id="UP000002195">
    <property type="component" value="Unassembled WGS sequence"/>
</dbReference>
<dbReference type="VEuPathDB" id="AmoebaDB:DDB_G0285625"/>
<dbReference type="KEGG" id="ddi:DDB_G0285625"/>
<dbReference type="AlphaFoldDB" id="Q54MX0"/>
<protein>
    <submittedName>
        <fullName evidence="1">Uncharacterized protein</fullName>
    </submittedName>
</protein>
<dbReference type="HOGENOM" id="CLU_3018288_0_0_1"/>
<reference evidence="1 2" key="1">
    <citation type="journal article" date="2005" name="Nature">
        <title>The genome of the social amoeba Dictyostelium discoideum.</title>
        <authorList>
            <consortium name="The Dictyostelium discoideum Sequencing Consortium"/>
            <person name="Eichinger L."/>
            <person name="Pachebat J.A."/>
            <person name="Glockner G."/>
            <person name="Rajandream M.A."/>
            <person name="Sucgang R."/>
            <person name="Berriman M."/>
            <person name="Song J."/>
            <person name="Olsen R."/>
            <person name="Szafranski K."/>
            <person name="Xu Q."/>
            <person name="Tunggal B."/>
            <person name="Kummerfeld S."/>
            <person name="Madera M."/>
            <person name="Konfortov B.A."/>
            <person name="Rivero F."/>
            <person name="Bankier A.T."/>
            <person name="Lehmann R."/>
            <person name="Hamlin N."/>
            <person name="Davies R."/>
            <person name="Gaudet P."/>
            <person name="Fey P."/>
            <person name="Pilcher K."/>
            <person name="Chen G."/>
            <person name="Saunders D."/>
            <person name="Sodergren E."/>
            <person name="Davis P."/>
            <person name="Kerhornou A."/>
            <person name="Nie X."/>
            <person name="Hall N."/>
            <person name="Anjard C."/>
            <person name="Hemphill L."/>
            <person name="Bason N."/>
            <person name="Farbrother P."/>
            <person name="Desany B."/>
            <person name="Just E."/>
            <person name="Morio T."/>
            <person name="Rost R."/>
            <person name="Churcher C."/>
            <person name="Cooper J."/>
            <person name="Haydock S."/>
            <person name="van Driessche N."/>
            <person name="Cronin A."/>
            <person name="Goodhead I."/>
            <person name="Muzny D."/>
            <person name="Mourier T."/>
            <person name="Pain A."/>
            <person name="Lu M."/>
            <person name="Harper D."/>
            <person name="Lindsay R."/>
            <person name="Hauser H."/>
            <person name="James K."/>
            <person name="Quiles M."/>
            <person name="Madan Babu M."/>
            <person name="Saito T."/>
            <person name="Buchrieser C."/>
            <person name="Wardroper A."/>
            <person name="Felder M."/>
            <person name="Thangavelu M."/>
            <person name="Johnson D."/>
            <person name="Knights A."/>
            <person name="Loulseged H."/>
            <person name="Mungall K."/>
            <person name="Oliver K."/>
            <person name="Price C."/>
            <person name="Quail M.A."/>
            <person name="Urushihara H."/>
            <person name="Hernandez J."/>
            <person name="Rabbinowitsch E."/>
            <person name="Steffen D."/>
            <person name="Sanders M."/>
            <person name="Ma J."/>
            <person name="Kohara Y."/>
            <person name="Sharp S."/>
            <person name="Simmonds M."/>
            <person name="Spiegler S."/>
            <person name="Tivey A."/>
            <person name="Sugano S."/>
            <person name="White B."/>
            <person name="Walker D."/>
            <person name="Woodward J."/>
            <person name="Winckler T."/>
            <person name="Tanaka Y."/>
            <person name="Shaulsky G."/>
            <person name="Schleicher M."/>
            <person name="Weinstock G."/>
            <person name="Rosenthal A."/>
            <person name="Cox E.C."/>
            <person name="Chisholm R.L."/>
            <person name="Gibbs R."/>
            <person name="Loomis W.F."/>
            <person name="Platzer M."/>
            <person name="Kay R.R."/>
            <person name="Williams J."/>
            <person name="Dear P.H."/>
            <person name="Noegel A.A."/>
            <person name="Barrell B."/>
            <person name="Kuspa A."/>
        </authorList>
    </citation>
    <scope>NUCLEOTIDE SEQUENCE [LARGE SCALE GENOMIC DNA]</scope>
    <source>
        <strain evidence="1 2">AX4</strain>
    </source>
</reference>
<name>Q54MX0_DICDI</name>
<keyword evidence="2" id="KW-1185">Reference proteome</keyword>
<dbReference type="EMBL" id="AAFI02000079">
    <property type="protein sequence ID" value="EAL64650.1"/>
    <property type="molecule type" value="Genomic_DNA"/>
</dbReference>
<sequence>MLENFVREGCNDDTFPHFVSHRSIKAALRSSGHTAIGSVGSSGYTRSFCALLPPGH</sequence>